<dbReference type="Pfam" id="PF01738">
    <property type="entry name" value="DLH"/>
    <property type="match status" value="1"/>
</dbReference>
<dbReference type="InterPro" id="IPR002925">
    <property type="entry name" value="Dienelactn_hydro"/>
</dbReference>
<reference evidence="2 3" key="1">
    <citation type="submission" date="2014-05" db="EMBL/GenBank/DDBJ databases">
        <authorList>
            <person name="Rizzardi K."/>
            <person name="Winiecka-Krusnell J."/>
            <person name="Ramliden M."/>
            <person name="Alm E."/>
            <person name="Andersson S."/>
            <person name="Byfors S."/>
        </authorList>
    </citation>
    <scope>NUCLEOTIDE SEQUENCE [LARGE SCALE GENOMIC DNA]</scope>
    <source>
        <strain evidence="2 3">LEGN</strain>
    </source>
</reference>
<dbReference type="Proteomes" id="UP000054422">
    <property type="component" value="Unassembled WGS sequence"/>
</dbReference>
<dbReference type="AlphaFoldDB" id="A0A0A2SPG6"/>
<evidence type="ECO:0000313" key="2">
    <source>
        <dbReference type="EMBL" id="KGP62647.1"/>
    </source>
</evidence>
<proteinExistence type="predicted"/>
<gene>
    <name evidence="2" type="ORF">EP47_10550</name>
</gene>
<dbReference type="PANTHER" id="PTHR22946">
    <property type="entry name" value="DIENELACTONE HYDROLASE DOMAIN-CONTAINING PROTEIN-RELATED"/>
    <property type="match status" value="1"/>
</dbReference>
<dbReference type="RefSeq" id="WP_035890754.1">
    <property type="nucleotide sequence ID" value="NZ_JNCF01000050.1"/>
</dbReference>
<dbReference type="InterPro" id="IPR029058">
    <property type="entry name" value="AB_hydrolase_fold"/>
</dbReference>
<protein>
    <submittedName>
        <fullName evidence="2">DeoR faimly transcriptional regulator</fullName>
    </submittedName>
</protein>
<dbReference type="OrthoDB" id="9787933at2"/>
<dbReference type="GO" id="GO:0016787">
    <property type="term" value="F:hydrolase activity"/>
    <property type="evidence" value="ECO:0007669"/>
    <property type="project" value="InterPro"/>
</dbReference>
<dbReference type="EMBL" id="JNCF01000050">
    <property type="protein sequence ID" value="KGP62647.1"/>
    <property type="molecule type" value="Genomic_DNA"/>
</dbReference>
<comment type="caution">
    <text evidence="2">The sequence shown here is derived from an EMBL/GenBank/DDBJ whole genome shotgun (WGS) entry which is preliminary data.</text>
</comment>
<evidence type="ECO:0000313" key="3">
    <source>
        <dbReference type="Proteomes" id="UP000054422"/>
    </source>
</evidence>
<dbReference type="Gene3D" id="3.40.50.1820">
    <property type="entry name" value="alpha/beta hydrolase"/>
    <property type="match status" value="1"/>
</dbReference>
<feature type="domain" description="Dienelactone hydrolase" evidence="1">
    <location>
        <begin position="18"/>
        <end position="235"/>
    </location>
</feature>
<keyword evidence="3" id="KW-1185">Reference proteome</keyword>
<dbReference type="SUPFAM" id="SSF53474">
    <property type="entry name" value="alpha/beta-Hydrolases"/>
    <property type="match status" value="1"/>
</dbReference>
<evidence type="ECO:0000259" key="1">
    <source>
        <dbReference type="Pfam" id="PF01738"/>
    </source>
</evidence>
<organism evidence="2 3">
    <name type="scientific">Legionella norrlandica</name>
    <dbReference type="NCBI Taxonomy" id="1498499"/>
    <lineage>
        <taxon>Bacteria</taxon>
        <taxon>Pseudomonadati</taxon>
        <taxon>Pseudomonadota</taxon>
        <taxon>Gammaproteobacteria</taxon>
        <taxon>Legionellales</taxon>
        <taxon>Legionellaceae</taxon>
        <taxon>Legionella</taxon>
    </lineage>
</organism>
<accession>A0A0A2SPG6</accession>
<dbReference type="STRING" id="1498499.EP47_10550"/>
<dbReference type="PANTHER" id="PTHR22946:SF0">
    <property type="entry name" value="DIENELACTONE HYDROLASE DOMAIN-CONTAINING PROTEIN"/>
    <property type="match status" value="1"/>
</dbReference>
<sequence>MYSSNYIYHHDDLELLGFLAHKEGINEPCPAVLVAHDWTGRGEFACQKAKLLAEMGYIGFALDMYGQGRLGSNNDEKMALMQPLANDRLFLRKRLCAALEAIKTIPIIDTTRIAIIGFCFGGLCALDMARSGADIKGAVSFHGLLNKPDNLKSEKIKAKVLVLHGYDDPLAKPEQVQAFCQEMTEANVDWQMHMYGHVKHAFTNPVAHDESLGLIYDETAARRSWQAMHQFLQEIF</sequence>
<name>A0A0A2SPG6_9GAMM</name>
<dbReference type="InterPro" id="IPR050261">
    <property type="entry name" value="FrsA_esterase"/>
</dbReference>